<dbReference type="Proteomes" id="UP000732378">
    <property type="component" value="Unassembled WGS sequence"/>
</dbReference>
<organism evidence="2 3">
    <name type="scientific">Nocardioides salarius</name>
    <dbReference type="NCBI Taxonomy" id="374513"/>
    <lineage>
        <taxon>Bacteria</taxon>
        <taxon>Bacillati</taxon>
        <taxon>Actinomycetota</taxon>
        <taxon>Actinomycetes</taxon>
        <taxon>Propionibacteriales</taxon>
        <taxon>Nocardioidaceae</taxon>
        <taxon>Nocardioides</taxon>
    </lineage>
</organism>
<dbReference type="EMBL" id="JAFBBZ010000001">
    <property type="protein sequence ID" value="MBM7510077.1"/>
    <property type="molecule type" value="Genomic_DNA"/>
</dbReference>
<name>A0ABS2MG30_9ACTN</name>
<accession>A0ABS2MG30</accession>
<evidence type="ECO:0000256" key="1">
    <source>
        <dbReference type="SAM" id="SignalP"/>
    </source>
</evidence>
<sequence length="150" mass="16386">MTTRTRRLTAPLAAASAALLTAGLLAGAVTPAAAHTGTDAHDASEHARTWAKDQVLRPGCRSYAYRYRVSPPSDQAWGLETFLVGPGGKSVASGALHSGSDRRKGRDTFEFCSTSTRPGKYKIRAKLTYYVGFTTHDGWADRSRFRLRRR</sequence>
<evidence type="ECO:0000313" key="2">
    <source>
        <dbReference type="EMBL" id="MBM7510077.1"/>
    </source>
</evidence>
<feature type="chain" id="PRO_5046463846" description="Secreted protein" evidence="1">
    <location>
        <begin position="35"/>
        <end position="150"/>
    </location>
</feature>
<feature type="signal peptide" evidence="1">
    <location>
        <begin position="1"/>
        <end position="34"/>
    </location>
</feature>
<gene>
    <name evidence="2" type="ORF">JOE61_003891</name>
</gene>
<proteinExistence type="predicted"/>
<keyword evidence="3" id="KW-1185">Reference proteome</keyword>
<evidence type="ECO:0008006" key="4">
    <source>
        <dbReference type="Google" id="ProtNLM"/>
    </source>
</evidence>
<protein>
    <recommendedName>
        <fullName evidence="4">Secreted protein</fullName>
    </recommendedName>
</protein>
<evidence type="ECO:0000313" key="3">
    <source>
        <dbReference type="Proteomes" id="UP000732378"/>
    </source>
</evidence>
<comment type="caution">
    <text evidence="2">The sequence shown here is derived from an EMBL/GenBank/DDBJ whole genome shotgun (WGS) entry which is preliminary data.</text>
</comment>
<keyword evidence="1" id="KW-0732">Signal</keyword>
<dbReference type="RefSeq" id="WP_193670226.1">
    <property type="nucleotide sequence ID" value="NZ_JACDTV010000013.1"/>
</dbReference>
<reference evidence="2 3" key="1">
    <citation type="submission" date="2021-01" db="EMBL/GenBank/DDBJ databases">
        <title>Sequencing the genomes of 1000 actinobacteria strains.</title>
        <authorList>
            <person name="Klenk H.-P."/>
        </authorList>
    </citation>
    <scope>NUCLEOTIDE SEQUENCE [LARGE SCALE GENOMIC DNA]</scope>
    <source>
        <strain evidence="2 3">DSM 18239</strain>
    </source>
</reference>